<dbReference type="InterPro" id="IPR006016">
    <property type="entry name" value="UspA"/>
</dbReference>
<dbReference type="CDD" id="cd00293">
    <property type="entry name" value="USP-like"/>
    <property type="match status" value="1"/>
</dbReference>
<dbReference type="GO" id="GO:0005524">
    <property type="term" value="F:ATP binding"/>
    <property type="evidence" value="ECO:0007669"/>
    <property type="project" value="UniProtKB-KW"/>
</dbReference>
<dbReference type="AlphaFoldDB" id="A0A0F7JR01"/>
<dbReference type="PRINTS" id="PR01438">
    <property type="entry name" value="UNVRSLSTRESS"/>
</dbReference>
<dbReference type="PATRIC" id="fig|1309411.5.peg.2633"/>
<name>A0A0F7JR01_9DEIO</name>
<sequence length="165" mass="16871">MTHILVTTDGSELGHLALPHARALADALHAGLTVLSVVLDDTMLVGEFAYIPPVSGPDERARVQATEADLAERLPGAAVRAELARGRHTTRAILDVAAELKPDLIVMGTHGRSGVVRALLGSVAEGVAHHAPAPVLLVRAGQPVTAWAVPGALDVPAGLPSGPVA</sequence>
<keyword evidence="6" id="KW-1185">Reference proteome</keyword>
<dbReference type="OrthoDB" id="5564966at2"/>
<gene>
    <name evidence="5" type="ORF">SY84_12975</name>
</gene>
<evidence type="ECO:0000313" key="5">
    <source>
        <dbReference type="EMBL" id="AKH17789.1"/>
    </source>
</evidence>
<accession>A0A0F7JR01</accession>
<evidence type="ECO:0000256" key="2">
    <source>
        <dbReference type="ARBA" id="ARBA00022741"/>
    </source>
</evidence>
<organism evidence="5 6">
    <name type="scientific">Deinococcus soli</name>
    <name type="common">ex Cha et al. 2016</name>
    <dbReference type="NCBI Taxonomy" id="1309411"/>
    <lineage>
        <taxon>Bacteria</taxon>
        <taxon>Thermotogati</taxon>
        <taxon>Deinococcota</taxon>
        <taxon>Deinococci</taxon>
        <taxon>Deinococcales</taxon>
        <taxon>Deinococcaceae</taxon>
        <taxon>Deinococcus</taxon>
    </lineage>
</organism>
<dbReference type="KEGG" id="dch:SY84_12975"/>
<evidence type="ECO:0000259" key="4">
    <source>
        <dbReference type="Pfam" id="PF00582"/>
    </source>
</evidence>
<proteinExistence type="inferred from homology"/>
<comment type="similarity">
    <text evidence="1">Belongs to the universal stress protein A family.</text>
</comment>
<dbReference type="Gene3D" id="3.40.50.620">
    <property type="entry name" value="HUPs"/>
    <property type="match status" value="1"/>
</dbReference>
<dbReference type="EMBL" id="CP011389">
    <property type="protein sequence ID" value="AKH17789.1"/>
    <property type="molecule type" value="Genomic_DNA"/>
</dbReference>
<evidence type="ECO:0000256" key="3">
    <source>
        <dbReference type="ARBA" id="ARBA00022840"/>
    </source>
</evidence>
<keyword evidence="2" id="KW-0547">Nucleotide-binding</keyword>
<feature type="domain" description="UspA" evidence="4">
    <location>
        <begin position="2"/>
        <end position="139"/>
    </location>
</feature>
<dbReference type="RefSeq" id="WP_046844356.1">
    <property type="nucleotide sequence ID" value="NZ_CP011389.1"/>
</dbReference>
<evidence type="ECO:0000313" key="6">
    <source>
        <dbReference type="Proteomes" id="UP000034024"/>
    </source>
</evidence>
<dbReference type="Pfam" id="PF00582">
    <property type="entry name" value="Usp"/>
    <property type="match status" value="1"/>
</dbReference>
<dbReference type="PANTHER" id="PTHR46268">
    <property type="entry name" value="STRESS RESPONSE PROTEIN NHAX"/>
    <property type="match status" value="1"/>
</dbReference>
<dbReference type="PANTHER" id="PTHR46268:SF27">
    <property type="entry name" value="UNIVERSAL STRESS PROTEIN RV2623"/>
    <property type="match status" value="1"/>
</dbReference>
<dbReference type="Proteomes" id="UP000034024">
    <property type="component" value="Chromosome"/>
</dbReference>
<keyword evidence="3" id="KW-0067">ATP-binding</keyword>
<dbReference type="SUPFAM" id="SSF52402">
    <property type="entry name" value="Adenine nucleotide alpha hydrolases-like"/>
    <property type="match status" value="1"/>
</dbReference>
<protein>
    <recommendedName>
        <fullName evidence="4">UspA domain-containing protein</fullName>
    </recommendedName>
</protein>
<dbReference type="InterPro" id="IPR014729">
    <property type="entry name" value="Rossmann-like_a/b/a_fold"/>
</dbReference>
<reference evidence="5 6" key="1">
    <citation type="submission" date="2015-01" db="EMBL/GenBank/DDBJ databases">
        <title>Deinococcus soli/N5/whole genome sequencing.</title>
        <authorList>
            <person name="Kim M.K."/>
            <person name="Srinivasan S."/>
            <person name="Lee J.-J."/>
        </authorList>
    </citation>
    <scope>NUCLEOTIDE SEQUENCE [LARGE SCALE GENOMIC DNA]</scope>
    <source>
        <strain evidence="5 6">N5</strain>
    </source>
</reference>
<dbReference type="InterPro" id="IPR006015">
    <property type="entry name" value="Universal_stress_UspA"/>
</dbReference>
<evidence type="ECO:0000256" key="1">
    <source>
        <dbReference type="ARBA" id="ARBA00008791"/>
    </source>
</evidence>